<dbReference type="AlphaFoldDB" id="A0A059XX22"/>
<evidence type="ECO:0000313" key="3">
    <source>
        <dbReference type="EMBL" id="AIA31463.1"/>
    </source>
</evidence>
<sequence>MQVGTGGCGRRDGTRKASPDTELSVERRGPVMPVPDRMRPKSRRLNPLPFLFVIVFLGFLIYFVAYPIERLFLGDRLTGHSGASVFPVPGAVGYLKAEDGYVIFAAEDKKNLLDWQKDLSDPIRQRQARSFLENGTVVVLPPGTSAVSVAPEEGKVQVLSGDMFGKTVYVLQNHVHFIVLPDHR</sequence>
<accession>A0A059XX22</accession>
<gene>
    <name evidence="3" type="ORF">Y981_02050</name>
</gene>
<dbReference type="Proteomes" id="UP000027059">
    <property type="component" value="Chromosome"/>
</dbReference>
<evidence type="ECO:0000256" key="2">
    <source>
        <dbReference type="SAM" id="Phobius"/>
    </source>
</evidence>
<feature type="compositionally biased region" description="Basic and acidic residues" evidence="1">
    <location>
        <begin position="9"/>
        <end position="29"/>
    </location>
</feature>
<keyword evidence="2" id="KW-1133">Transmembrane helix</keyword>
<protein>
    <submittedName>
        <fullName evidence="3">Uncharacterized protein</fullName>
    </submittedName>
</protein>
<dbReference type="KEGG" id="lfp:Y981_02050"/>
<keyword evidence="2" id="KW-0472">Membrane</keyword>
<reference evidence="3 4" key="2">
    <citation type="journal article" date="2015" name="Biomed. Res. Int.">
        <title>Effects of Arsenite Resistance on the Growth and Functional Gene Expression of Leptospirillum ferriphilum and Acidithiobacillus thiooxidans in Pure Culture and Coculture.</title>
        <authorList>
            <person name="Jiang H."/>
            <person name="Liang Y."/>
            <person name="Yin H."/>
            <person name="Xiao Y."/>
            <person name="Guo X."/>
            <person name="Xu Y."/>
            <person name="Hu Q."/>
            <person name="Liu H."/>
            <person name="Liu X."/>
        </authorList>
    </citation>
    <scope>NUCLEOTIDE SEQUENCE [LARGE SCALE GENOMIC DNA]</scope>
    <source>
        <strain evidence="3 4">YSK</strain>
    </source>
</reference>
<keyword evidence="4" id="KW-1185">Reference proteome</keyword>
<dbReference type="HOGENOM" id="CLU_1711000_0_0_0"/>
<evidence type="ECO:0000313" key="4">
    <source>
        <dbReference type="Proteomes" id="UP000027059"/>
    </source>
</evidence>
<feature type="region of interest" description="Disordered" evidence="1">
    <location>
        <begin position="1"/>
        <end position="38"/>
    </location>
</feature>
<evidence type="ECO:0000256" key="1">
    <source>
        <dbReference type="SAM" id="MobiDB-lite"/>
    </source>
</evidence>
<organism evidence="3 4">
    <name type="scientific">Leptospirillum ferriphilum YSK</name>
    <dbReference type="NCBI Taxonomy" id="1441628"/>
    <lineage>
        <taxon>Bacteria</taxon>
        <taxon>Pseudomonadati</taxon>
        <taxon>Nitrospirota</taxon>
        <taxon>Nitrospiria</taxon>
        <taxon>Nitrospirales</taxon>
        <taxon>Nitrospiraceae</taxon>
        <taxon>Leptospirillum</taxon>
    </lineage>
</organism>
<feature type="transmembrane region" description="Helical" evidence="2">
    <location>
        <begin position="48"/>
        <end position="68"/>
    </location>
</feature>
<proteinExistence type="predicted"/>
<name>A0A059XX22_9BACT</name>
<keyword evidence="2" id="KW-0812">Transmembrane</keyword>
<reference evidence="4" key="1">
    <citation type="submission" date="2014-02" db="EMBL/GenBank/DDBJ databases">
        <title>Complete genome sequence and comparative genomic analysis of the nitrogen-fixing bacterium Leptospirillum ferriphilum YSK.</title>
        <authorList>
            <person name="Guo X."/>
            <person name="Yin H."/>
            <person name="Liang Y."/>
            <person name="Hu Q."/>
            <person name="Ma L."/>
            <person name="Xiao Y."/>
            <person name="Zhang X."/>
            <person name="Qiu G."/>
            <person name="Liu X."/>
        </authorList>
    </citation>
    <scope>NUCLEOTIDE SEQUENCE [LARGE SCALE GENOMIC DNA]</scope>
    <source>
        <strain evidence="4">YSK</strain>
    </source>
</reference>
<dbReference type="EMBL" id="CP007243">
    <property type="protein sequence ID" value="AIA31463.1"/>
    <property type="molecule type" value="Genomic_DNA"/>
</dbReference>